<dbReference type="InterPro" id="IPR008979">
    <property type="entry name" value="Galactose-bd-like_sf"/>
</dbReference>
<proteinExistence type="predicted"/>
<dbReference type="Proteomes" id="UP000179807">
    <property type="component" value="Unassembled WGS sequence"/>
</dbReference>
<dbReference type="OrthoDB" id="5966876at2759"/>
<dbReference type="GO" id="GO:0003676">
    <property type="term" value="F:nucleic acid binding"/>
    <property type="evidence" value="ECO:0007669"/>
    <property type="project" value="InterPro"/>
</dbReference>
<dbReference type="InterPro" id="IPR035979">
    <property type="entry name" value="RBD_domain_sf"/>
</dbReference>
<organism evidence="1 2">
    <name type="scientific">Tritrichomonas foetus</name>
    <dbReference type="NCBI Taxonomy" id="1144522"/>
    <lineage>
        <taxon>Eukaryota</taxon>
        <taxon>Metamonada</taxon>
        <taxon>Parabasalia</taxon>
        <taxon>Tritrichomonadida</taxon>
        <taxon>Tritrichomonadidae</taxon>
        <taxon>Tritrichomonas</taxon>
    </lineage>
</organism>
<reference evidence="1" key="1">
    <citation type="submission" date="2016-10" db="EMBL/GenBank/DDBJ databases">
        <authorList>
            <person name="Benchimol M."/>
            <person name="Almeida L.G."/>
            <person name="Vasconcelos A.T."/>
            <person name="Perreira-Neves A."/>
            <person name="Rosa I.A."/>
            <person name="Tasca T."/>
            <person name="Bogo M.R."/>
            <person name="de Souza W."/>
        </authorList>
    </citation>
    <scope>NUCLEOTIDE SEQUENCE [LARGE SCALE GENOMIC DNA]</scope>
    <source>
        <strain evidence="1">K</strain>
    </source>
</reference>
<dbReference type="AlphaFoldDB" id="A0A1J4JX77"/>
<sequence>MGEQAIPTIFIQNLPAVISPNDLIYSIESVSQPQMFKILSVSYNNEKYFLRSMYLSFSSIQDFNSYIGGALTLKYQNTILEGEILDDDPFYLKALVVMNLNKNYSEYHILSHFAQFRAESVKIYPSMSGNTNCAVVIFNRARDRDAAFIRCEKMHNTVFYLFPSVDQVTTVLDPPNTKYDPRPPLPTIILPTDFVFVHGNTQYICHAKNVRSVCKRDFPQNYIVIPDYRGNFKDVQRFIDGEKIDVNESNVTFLFNVGAFLLIPALSKLNPFVYLTMNNVIAMANDMKDLVDIVSLMRFITKNLEMLTKSQRLRLLPVKVITQCIDSPAQLSIQIDPCQLLMQLPSDTPNQTPLAALIQYKTLDIPELKVILQNENINLNKIHDNFLPGYHHVADAPPYVVCEFVDGFPFNGIFAYLTELKHMNPHQAGVVTLEASSTQISTISRILDYSSNDYFATRDVPGQWIKFEFNAYRVSLSGYSYKTHSINGNGHTKTWKVEGSVDGVNWNLIHEMVNSNVLSTYGAVYTAQFQATQFYKVIKFTQTGTNTMHYHNFRVANIEFFGKIQDE</sequence>
<dbReference type="Gene3D" id="2.60.120.260">
    <property type="entry name" value="Galactose-binding domain-like"/>
    <property type="match status" value="1"/>
</dbReference>
<evidence type="ECO:0000313" key="2">
    <source>
        <dbReference type="Proteomes" id="UP000179807"/>
    </source>
</evidence>
<evidence type="ECO:0008006" key="3">
    <source>
        <dbReference type="Google" id="ProtNLM"/>
    </source>
</evidence>
<keyword evidence="2" id="KW-1185">Reference proteome</keyword>
<dbReference type="VEuPathDB" id="TrichDB:TRFO_06594"/>
<dbReference type="GeneID" id="94827890"/>
<name>A0A1J4JX77_9EUKA</name>
<dbReference type="CDD" id="cd00590">
    <property type="entry name" value="RRM_SF"/>
    <property type="match status" value="1"/>
</dbReference>
<protein>
    <recommendedName>
        <fullName evidence="3">F5/8 type C domain-containing protein</fullName>
    </recommendedName>
</protein>
<comment type="caution">
    <text evidence="1">The sequence shown here is derived from an EMBL/GenBank/DDBJ whole genome shotgun (WGS) entry which is preliminary data.</text>
</comment>
<dbReference type="SUPFAM" id="SSF49785">
    <property type="entry name" value="Galactose-binding domain-like"/>
    <property type="match status" value="1"/>
</dbReference>
<evidence type="ECO:0000313" key="1">
    <source>
        <dbReference type="EMBL" id="OHT03751.1"/>
    </source>
</evidence>
<accession>A0A1J4JX77</accession>
<gene>
    <name evidence="1" type="ORF">TRFO_06594</name>
</gene>
<dbReference type="SUPFAM" id="SSF54928">
    <property type="entry name" value="RNA-binding domain, RBD"/>
    <property type="match status" value="1"/>
</dbReference>
<dbReference type="RefSeq" id="XP_068356887.1">
    <property type="nucleotide sequence ID" value="XM_068493186.1"/>
</dbReference>
<dbReference type="EMBL" id="MLAK01000816">
    <property type="protein sequence ID" value="OHT03751.1"/>
    <property type="molecule type" value="Genomic_DNA"/>
</dbReference>